<dbReference type="InterPro" id="IPR002052">
    <property type="entry name" value="DNA_methylase_N6_adenine_CS"/>
</dbReference>
<evidence type="ECO:0000256" key="1">
    <source>
        <dbReference type="ARBA" id="ARBA00006594"/>
    </source>
</evidence>
<organism evidence="7 8">
    <name type="scientific">Sphingomonas tabacisoli</name>
    <dbReference type="NCBI Taxonomy" id="2249466"/>
    <lineage>
        <taxon>Bacteria</taxon>
        <taxon>Pseudomonadati</taxon>
        <taxon>Pseudomonadota</taxon>
        <taxon>Alphaproteobacteria</taxon>
        <taxon>Sphingomonadales</taxon>
        <taxon>Sphingomonadaceae</taxon>
        <taxon>Sphingomonas</taxon>
    </lineage>
</organism>
<dbReference type="Pfam" id="PF01555">
    <property type="entry name" value="N6_N4_Mtase"/>
    <property type="match status" value="1"/>
</dbReference>
<dbReference type="EC" id="2.1.1.-" evidence="5"/>
<gene>
    <name evidence="7" type="ORF">ACFSCW_13335</name>
</gene>
<evidence type="ECO:0000256" key="4">
    <source>
        <dbReference type="ARBA" id="ARBA00047942"/>
    </source>
</evidence>
<dbReference type="PROSITE" id="PS00092">
    <property type="entry name" value="N6_MTASE"/>
    <property type="match status" value="1"/>
</dbReference>
<dbReference type="CDD" id="cd02440">
    <property type="entry name" value="AdoMet_MTases"/>
    <property type="match status" value="1"/>
</dbReference>
<dbReference type="PANTHER" id="PTHR13370:SF3">
    <property type="entry name" value="TRNA (GUANINE(10)-N2)-METHYLTRANSFERASE HOMOLOG"/>
    <property type="match status" value="1"/>
</dbReference>
<comment type="similarity">
    <text evidence="1 5">Belongs to the N(4)/N(6)-methyltransferase family.</text>
</comment>
<keyword evidence="3" id="KW-0808">Transferase</keyword>
<dbReference type="RefSeq" id="WP_380890218.1">
    <property type="nucleotide sequence ID" value="NZ_JBHUDY010000002.1"/>
</dbReference>
<dbReference type="Proteomes" id="UP001597115">
    <property type="component" value="Unassembled WGS sequence"/>
</dbReference>
<sequence>MNRRDAVASFGVVALQATMPGIFGSEDVPQKALKLSSEQYDLTIERDFSERYLAKGSQFEVGKLSTVDCLEWLSAVPDQSVDLVFADPPYNIGKASWDSFESHDIYVDWCLSWIKQSARVLKPTGSLMVCGFTEIVADVAGPARSYFSYLKWLIWHYKNKANLGKDFGRSHESIVHLRHKDFALNVDAARIPYGQHTLKYPSHPQADSSDFARDGKKHVWNPNPLGAKPKDVIEIPTISNGMAEKTPHPTQKPEELLRKLIVATSQPGDMILDPFSGSGTTAVTAEQLGRKWAACDLDPQYNRWAADRLAKVKVRDEAYWMEQDRVVALRRESIR</sequence>
<name>A0ABW4I6J6_9SPHN</name>
<keyword evidence="8" id="KW-1185">Reference proteome</keyword>
<comment type="caution">
    <text evidence="7">The sequence shown here is derived from an EMBL/GenBank/DDBJ whole genome shotgun (WGS) entry which is preliminary data.</text>
</comment>
<dbReference type="InterPro" id="IPR029063">
    <property type="entry name" value="SAM-dependent_MTases_sf"/>
</dbReference>
<dbReference type="EMBL" id="JBHUDY010000002">
    <property type="protein sequence ID" value="MFD1612785.1"/>
    <property type="molecule type" value="Genomic_DNA"/>
</dbReference>
<dbReference type="InterPro" id="IPR002941">
    <property type="entry name" value="DNA_methylase_N4/N6"/>
</dbReference>
<reference evidence="8" key="1">
    <citation type="journal article" date="2019" name="Int. J. Syst. Evol. Microbiol.">
        <title>The Global Catalogue of Microorganisms (GCM) 10K type strain sequencing project: providing services to taxonomists for standard genome sequencing and annotation.</title>
        <authorList>
            <consortium name="The Broad Institute Genomics Platform"/>
            <consortium name="The Broad Institute Genome Sequencing Center for Infectious Disease"/>
            <person name="Wu L."/>
            <person name="Ma J."/>
        </authorList>
    </citation>
    <scope>NUCLEOTIDE SEQUENCE [LARGE SCALE GENOMIC DNA]</scope>
    <source>
        <strain evidence="8">CGMCC 1.16275</strain>
    </source>
</reference>
<evidence type="ECO:0000256" key="3">
    <source>
        <dbReference type="ARBA" id="ARBA00022679"/>
    </source>
</evidence>
<evidence type="ECO:0000259" key="6">
    <source>
        <dbReference type="Pfam" id="PF01555"/>
    </source>
</evidence>
<dbReference type="InterPro" id="IPR001091">
    <property type="entry name" value="RM_Methyltransferase"/>
</dbReference>
<dbReference type="PRINTS" id="PR00508">
    <property type="entry name" value="S21N4MTFRASE"/>
</dbReference>
<evidence type="ECO:0000256" key="2">
    <source>
        <dbReference type="ARBA" id="ARBA00022603"/>
    </source>
</evidence>
<evidence type="ECO:0000313" key="8">
    <source>
        <dbReference type="Proteomes" id="UP001597115"/>
    </source>
</evidence>
<dbReference type="SUPFAM" id="SSF53335">
    <property type="entry name" value="S-adenosyl-L-methionine-dependent methyltransferases"/>
    <property type="match status" value="1"/>
</dbReference>
<keyword evidence="2" id="KW-0489">Methyltransferase</keyword>
<feature type="domain" description="DNA methylase N-4/N-6" evidence="6">
    <location>
        <begin position="81"/>
        <end position="304"/>
    </location>
</feature>
<evidence type="ECO:0000256" key="5">
    <source>
        <dbReference type="RuleBase" id="RU362026"/>
    </source>
</evidence>
<protein>
    <recommendedName>
        <fullName evidence="5">Methyltransferase</fullName>
        <ecNumber evidence="5">2.1.1.-</ecNumber>
    </recommendedName>
</protein>
<accession>A0ABW4I6J6</accession>
<dbReference type="PANTHER" id="PTHR13370">
    <property type="entry name" value="RNA METHYLASE-RELATED"/>
    <property type="match status" value="1"/>
</dbReference>
<comment type="catalytic activity">
    <reaction evidence="4">
        <text>a 2'-deoxyadenosine in DNA + S-adenosyl-L-methionine = an N(6)-methyl-2'-deoxyadenosine in DNA + S-adenosyl-L-homocysteine + H(+)</text>
        <dbReference type="Rhea" id="RHEA:15197"/>
        <dbReference type="Rhea" id="RHEA-COMP:12418"/>
        <dbReference type="Rhea" id="RHEA-COMP:12419"/>
        <dbReference type="ChEBI" id="CHEBI:15378"/>
        <dbReference type="ChEBI" id="CHEBI:57856"/>
        <dbReference type="ChEBI" id="CHEBI:59789"/>
        <dbReference type="ChEBI" id="CHEBI:90615"/>
        <dbReference type="ChEBI" id="CHEBI:90616"/>
        <dbReference type="EC" id="2.1.1.72"/>
    </reaction>
</comment>
<dbReference type="Gene3D" id="3.40.50.150">
    <property type="entry name" value="Vaccinia Virus protein VP39"/>
    <property type="match status" value="1"/>
</dbReference>
<proteinExistence type="inferred from homology"/>
<evidence type="ECO:0000313" key="7">
    <source>
        <dbReference type="EMBL" id="MFD1612785.1"/>
    </source>
</evidence>